<evidence type="ECO:0000313" key="2">
    <source>
        <dbReference type="Proteomes" id="UP001239111"/>
    </source>
</evidence>
<evidence type="ECO:0000313" key="1">
    <source>
        <dbReference type="EMBL" id="KAJ8668609.1"/>
    </source>
</evidence>
<dbReference type="EMBL" id="CM056744">
    <property type="protein sequence ID" value="KAJ8668609.1"/>
    <property type="molecule type" value="Genomic_DNA"/>
</dbReference>
<accession>A0ACC2NC45</accession>
<protein>
    <submittedName>
        <fullName evidence="1">Uncharacterized protein</fullName>
    </submittedName>
</protein>
<name>A0ACC2NC45_9HYME</name>
<comment type="caution">
    <text evidence="1">The sequence shown here is derived from an EMBL/GenBank/DDBJ whole genome shotgun (WGS) entry which is preliminary data.</text>
</comment>
<proteinExistence type="predicted"/>
<keyword evidence="2" id="KW-1185">Reference proteome</keyword>
<dbReference type="Proteomes" id="UP001239111">
    <property type="component" value="Chromosome 4"/>
</dbReference>
<reference evidence="1" key="1">
    <citation type="submission" date="2023-04" db="EMBL/GenBank/DDBJ databases">
        <title>A chromosome-level genome assembly of the parasitoid wasp Eretmocerus hayati.</title>
        <authorList>
            <person name="Zhong Y."/>
            <person name="Liu S."/>
            <person name="Liu Y."/>
        </authorList>
    </citation>
    <scope>NUCLEOTIDE SEQUENCE</scope>
    <source>
        <strain evidence="1">ZJU_SS_LIU_2023</strain>
    </source>
</reference>
<sequence length="283" mass="31009">MEYVHTSNVDQFTFGILELTVTGGSDAPPGKYPYQAYIQDSTGFLCGASIIHERYLLTAAQCLKYARPKSISVVVGSTNRTANDGETHLVDKIYIHPEYHQTGQPFYVYSVNDIALLRLEKNLTFNESVKPVKLPSASDRIADNSSVVLTGFGSIRDAYDPSKILQQLELKVLNQSACRLIWLVGKLVGIEETMLCTAGVPGKGACYGDAGSPLVSDEVQVGITSFGLHCGRGFPDIFTRVSSFVDWINETLNSDNGPTMHSIDHENNSYTKSEHAVVLITHQ</sequence>
<gene>
    <name evidence="1" type="ORF">QAD02_010272</name>
</gene>
<organism evidence="1 2">
    <name type="scientific">Eretmocerus hayati</name>
    <dbReference type="NCBI Taxonomy" id="131215"/>
    <lineage>
        <taxon>Eukaryota</taxon>
        <taxon>Metazoa</taxon>
        <taxon>Ecdysozoa</taxon>
        <taxon>Arthropoda</taxon>
        <taxon>Hexapoda</taxon>
        <taxon>Insecta</taxon>
        <taxon>Pterygota</taxon>
        <taxon>Neoptera</taxon>
        <taxon>Endopterygota</taxon>
        <taxon>Hymenoptera</taxon>
        <taxon>Apocrita</taxon>
        <taxon>Proctotrupomorpha</taxon>
        <taxon>Chalcidoidea</taxon>
        <taxon>Aphelinidae</taxon>
        <taxon>Aphelininae</taxon>
        <taxon>Eretmocerus</taxon>
    </lineage>
</organism>